<accession>A0ABM4DEQ9</accession>
<evidence type="ECO:0000313" key="3">
    <source>
        <dbReference type="Proteomes" id="UP001652625"/>
    </source>
</evidence>
<reference evidence="4" key="1">
    <citation type="submission" date="2025-08" db="UniProtKB">
        <authorList>
            <consortium name="RefSeq"/>
        </authorList>
    </citation>
    <scope>IDENTIFICATION</scope>
</reference>
<dbReference type="InterPro" id="IPR004827">
    <property type="entry name" value="bZIP"/>
</dbReference>
<dbReference type="InterPro" id="IPR046347">
    <property type="entry name" value="bZIP_sf"/>
</dbReference>
<dbReference type="SUPFAM" id="SSF57959">
    <property type="entry name" value="Leucine zipper domain"/>
    <property type="match status" value="1"/>
</dbReference>
<evidence type="ECO:0000256" key="1">
    <source>
        <dbReference type="SAM" id="Coils"/>
    </source>
</evidence>
<protein>
    <submittedName>
        <fullName evidence="4">Uncharacterized protein LOC100204325</fullName>
    </submittedName>
</protein>
<feature type="domain" description="BZIP" evidence="2">
    <location>
        <begin position="328"/>
        <end position="391"/>
    </location>
</feature>
<dbReference type="Pfam" id="PF07716">
    <property type="entry name" value="bZIP_2"/>
    <property type="match status" value="1"/>
</dbReference>
<dbReference type="Proteomes" id="UP001652625">
    <property type="component" value="Chromosome 13"/>
</dbReference>
<dbReference type="RefSeq" id="XP_065672899.1">
    <property type="nucleotide sequence ID" value="XM_065816827.1"/>
</dbReference>
<dbReference type="GeneID" id="100204325"/>
<evidence type="ECO:0000313" key="4">
    <source>
        <dbReference type="RefSeq" id="XP_065672899.1"/>
    </source>
</evidence>
<evidence type="ECO:0000259" key="2">
    <source>
        <dbReference type="PROSITE" id="PS50217"/>
    </source>
</evidence>
<proteinExistence type="predicted"/>
<organism evidence="3 4">
    <name type="scientific">Hydra vulgaris</name>
    <name type="common">Hydra</name>
    <name type="synonym">Hydra attenuata</name>
    <dbReference type="NCBI Taxonomy" id="6087"/>
    <lineage>
        <taxon>Eukaryota</taxon>
        <taxon>Metazoa</taxon>
        <taxon>Cnidaria</taxon>
        <taxon>Hydrozoa</taxon>
        <taxon>Hydroidolina</taxon>
        <taxon>Anthoathecata</taxon>
        <taxon>Aplanulata</taxon>
        <taxon>Hydridae</taxon>
        <taxon>Hydra</taxon>
    </lineage>
</organism>
<name>A0ABM4DEQ9_HYDVU</name>
<gene>
    <name evidence="4" type="primary">LOC100204325</name>
</gene>
<sequence length="399" mass="45943">MPWRSNITKFVSITLLKIIKIGKETVLINLSSNLGKEELKSAKGIVVELKNLVPFSLEKNFISNLLTTLIEKNLLIQNNINQSVSDLEVNLLQSNDLKAKESGVSSNFICAVDKVNDKVESFDLNVLLHQDNLDPAVQNFVNQPYSVMDYYEDDKTVLDPVENGLYEFSLSDTIYNLKSQDQILNDVFDDEVNGFAQDSILRIDEKEDINNENISCYSNDECEDFLNLFENYFFENLQSLNTANSFNNQVYAAGTTNDLNHLYAEDITNIFKHNDKEDFLLPLENDYRQFDSEKTVEKCQKDIESYSECCSISSSASFSEKPNSKSLSDKIYERRRKNNIASKFTRAKRKKKHHELYIQATELEKSNAELKIKIDVMQKQVNHLREIIIDKLTHVNIFS</sequence>
<feature type="coiled-coil region" evidence="1">
    <location>
        <begin position="360"/>
        <end position="387"/>
    </location>
</feature>
<dbReference type="Gene3D" id="1.20.5.170">
    <property type="match status" value="1"/>
</dbReference>
<dbReference type="CDD" id="cd14813">
    <property type="entry name" value="bZIP_BmCbz-like"/>
    <property type="match status" value="1"/>
</dbReference>
<keyword evidence="1" id="KW-0175">Coiled coil</keyword>
<keyword evidence="3" id="KW-1185">Reference proteome</keyword>
<dbReference type="SMART" id="SM00338">
    <property type="entry name" value="BRLZ"/>
    <property type="match status" value="1"/>
</dbReference>
<dbReference type="PROSITE" id="PS50217">
    <property type="entry name" value="BZIP"/>
    <property type="match status" value="1"/>
</dbReference>